<proteinExistence type="inferred from homology"/>
<dbReference type="Gene3D" id="3.10.129.10">
    <property type="entry name" value="Hotdog Thioesterase"/>
    <property type="match status" value="1"/>
</dbReference>
<reference evidence="5" key="1">
    <citation type="journal article" date="2019" name="Int. J. Syst. Evol. Microbiol.">
        <title>The Global Catalogue of Microorganisms (GCM) 10K type strain sequencing project: providing services to taxonomists for standard genome sequencing and annotation.</title>
        <authorList>
            <consortium name="The Broad Institute Genomics Platform"/>
            <consortium name="The Broad Institute Genome Sequencing Center for Infectious Disease"/>
            <person name="Wu L."/>
            <person name="Ma J."/>
        </authorList>
    </citation>
    <scope>NUCLEOTIDE SEQUENCE [LARGE SCALE GENOMIC DNA]</scope>
    <source>
        <strain evidence="5">JCM 17986</strain>
    </source>
</reference>
<dbReference type="InterPro" id="IPR052342">
    <property type="entry name" value="MCH/BMMD"/>
</dbReference>
<evidence type="ECO:0000313" key="5">
    <source>
        <dbReference type="Proteomes" id="UP001500466"/>
    </source>
</evidence>
<comment type="similarity">
    <text evidence="1">Belongs to the enoyl-CoA hydratase/isomerase family.</text>
</comment>
<dbReference type="InterPro" id="IPR002539">
    <property type="entry name" value="MaoC-like_dom"/>
</dbReference>
<feature type="compositionally biased region" description="Pro residues" evidence="2">
    <location>
        <begin position="1"/>
        <end position="10"/>
    </location>
</feature>
<feature type="domain" description="MaoC-like" evidence="3">
    <location>
        <begin position="23"/>
        <end position="117"/>
    </location>
</feature>
<dbReference type="InterPro" id="IPR029069">
    <property type="entry name" value="HotDog_dom_sf"/>
</dbReference>
<evidence type="ECO:0000313" key="4">
    <source>
        <dbReference type="EMBL" id="GAA4978681.1"/>
    </source>
</evidence>
<dbReference type="SUPFAM" id="SSF54637">
    <property type="entry name" value="Thioesterase/thiol ester dehydrase-isomerase"/>
    <property type="match status" value="1"/>
</dbReference>
<protein>
    <submittedName>
        <fullName evidence="4">Dihydroxy-acid dehydratase</fullName>
    </submittedName>
</protein>
<dbReference type="PANTHER" id="PTHR43664">
    <property type="entry name" value="MONOAMINE OXIDASE-RELATED"/>
    <property type="match status" value="1"/>
</dbReference>
<gene>
    <name evidence="4" type="ORF">GCM10023205_53510</name>
</gene>
<name>A0ABP9HU65_9ACTN</name>
<evidence type="ECO:0000259" key="3">
    <source>
        <dbReference type="Pfam" id="PF01575"/>
    </source>
</evidence>
<feature type="region of interest" description="Disordered" evidence="2">
    <location>
        <begin position="1"/>
        <end position="22"/>
    </location>
</feature>
<keyword evidence="5" id="KW-1185">Reference proteome</keyword>
<evidence type="ECO:0000256" key="2">
    <source>
        <dbReference type="SAM" id="MobiDB-lite"/>
    </source>
</evidence>
<dbReference type="PANTHER" id="PTHR43664:SF1">
    <property type="entry name" value="BETA-METHYLMALYL-COA DEHYDRATASE"/>
    <property type="match status" value="1"/>
</dbReference>
<dbReference type="Pfam" id="PF01575">
    <property type="entry name" value="MaoC_dehydratas"/>
    <property type="match status" value="1"/>
</dbReference>
<evidence type="ECO:0000256" key="1">
    <source>
        <dbReference type="ARBA" id="ARBA00005254"/>
    </source>
</evidence>
<dbReference type="RefSeq" id="WP_345678241.1">
    <property type="nucleotide sequence ID" value="NZ_BAABHS010000020.1"/>
</dbReference>
<dbReference type="EMBL" id="BAABHS010000020">
    <property type="protein sequence ID" value="GAA4978681.1"/>
    <property type="molecule type" value="Genomic_DNA"/>
</dbReference>
<comment type="caution">
    <text evidence="4">The sequence shown here is derived from an EMBL/GenBank/DDBJ whole genome shotgun (WGS) entry which is preliminary data.</text>
</comment>
<sequence length="143" mass="15430">MTAPATPPFPGVGDAGPQRSFGPITRTDIVRYAGASGDFNPLHHDEHSAHAAGLPTVLSIGMFQGGLLGTYVTDWLGTASLHRFRLRFTARVWPGDTLSCSGTITEVENRGGQEARVVAELRCVRQTGDAVVHATAEYMWRRP</sequence>
<organism evidence="4 5">
    <name type="scientific">Yinghuangia aomiensis</name>
    <dbReference type="NCBI Taxonomy" id="676205"/>
    <lineage>
        <taxon>Bacteria</taxon>
        <taxon>Bacillati</taxon>
        <taxon>Actinomycetota</taxon>
        <taxon>Actinomycetes</taxon>
        <taxon>Kitasatosporales</taxon>
        <taxon>Streptomycetaceae</taxon>
        <taxon>Yinghuangia</taxon>
    </lineage>
</organism>
<accession>A0ABP9HU65</accession>
<dbReference type="Proteomes" id="UP001500466">
    <property type="component" value="Unassembled WGS sequence"/>
</dbReference>